<reference evidence="3 4" key="1">
    <citation type="journal article" date="2015" name="Genome Biol. Evol.">
        <title>Phylogenomic analyses indicate that early fungi evolved digesting cell walls of algal ancestors of land plants.</title>
        <authorList>
            <person name="Chang Y."/>
            <person name="Wang S."/>
            <person name="Sekimoto S."/>
            <person name="Aerts A.L."/>
            <person name="Choi C."/>
            <person name="Clum A."/>
            <person name="LaButti K.M."/>
            <person name="Lindquist E.A."/>
            <person name="Yee Ngan C."/>
            <person name="Ohm R.A."/>
            <person name="Salamov A.A."/>
            <person name="Grigoriev I.V."/>
            <person name="Spatafora J.W."/>
            <person name="Berbee M.L."/>
        </authorList>
    </citation>
    <scope>NUCLEOTIDE SEQUENCE [LARGE SCALE GENOMIC DNA]</scope>
    <source>
        <strain evidence="3 4">JEL478</strain>
    </source>
</reference>
<dbReference type="PANTHER" id="PTHR16189">
    <property type="entry name" value="TRANSMEMBRANE PROTEIN 104-RELATED"/>
    <property type="match status" value="1"/>
</dbReference>
<proteinExistence type="predicted"/>
<feature type="transmembrane region" description="Helical" evidence="2">
    <location>
        <begin position="452"/>
        <end position="471"/>
    </location>
</feature>
<sequence>MRDPKKPPDTPSSPQRLPAVARMGSQASVAPLSPLPRKELMRSTTNENWGGLDRRDTVAGPATGDNQVRFVQLKRTDSWSAMLRVKTVGILGSFSLMTNNMLGPGLVSIPVLYQKAGWLLPTLALLIYTPLSVLSSLFIVEAMQTIPGNRRFKGVVEFSTLLNFFFGKKTHLFGQFILYLALQLTNVSSIVISAQTMDNLVIAIAGRTCGVAVGTGGWNAANATMSGSGATSVLGICATQSTGTSSPFGSTFMLFTIGLIVTVVMIIPLGMIKLADNIFAQFISTLLTIVIFVIWVATFGLVLGDPTLEENSSLPSVPTVTSDFQALSMVVGTILFNLAFVTTVPSWVNVRSPRVDIPSTLWWSSIYSSVLYVILGVLGAATLPLSFDGNLLSAINAFVAAADVSVHFRRWLYVARATVYAFPLVTLVTSIPIFIIIVHENLVQNNVCGKRLATFLSSIVPFLVAIPFQTGGSLNTFVSWSSLFTTSLANFVFPIIIYLRSQRFREEWRQKKQACLTDHQKELLAQIHPESQAVKKHLERKALKAAGDAGAAGRNPAPPSTHTAGAIAILSSAIDSFTGRFGLGGFWNSSEHNTRTTLQDSFGSGSSILRPGSPEKSFVGYDRAKIKRENSSALSLSTSEDKVQVPTFIVTSDDAEQNELPSVPPSASFSLPPTPQIRPTMYGSHLKPDLKLLRQPSARSTSDQSPPMRPTMTRSPSSLLSVQAPEGVSLRSLSLDTGVLEVPGTTATLTLDGVELEVNDPLADGDDFDGDNIEVETDEESAPGNSRIILTAPTSSGRLTLERIGLRPLSRNASGVSYDSFRSDKGVRRSQMHKSKKPSDGALPENLSKIEDSTLNRVYRSATDTAGFMSIQLPMRSAPTIMDEKEEPQGQSITRQLMDIANPIAITRTISRNIQLELDGARVFSATGGSLFGINRTSIKKRRPSDYFGNHGSLTMDTHSGSESGYAPSLDRTPSSVSRSDGQSSYFDMTPGANDGATTPNMPISVTGRKRRSQSPIHALQTRMGSLVSRSSKEARKSMLGLLEEEPERGGERYDDGMPSILPTPSSIIATPTLSTPKVPVLVIHPATPAPERVAAGAQPSDDTGAPGRETLQPRPLSLVEPSSPTSSINSSAASDTISYDRKPPFAATDADQPEFPSLQRSMIAPEDVNWDPPSRRNPHTSTLRTLNPPVVVETFNSSNFRTVPDWFPVSERVAAIACLSVLAVTLVFVIGLNFYNAARVSSTSS</sequence>
<feature type="compositionally biased region" description="Polar residues" evidence="1">
    <location>
        <begin position="712"/>
        <end position="721"/>
    </location>
</feature>
<keyword evidence="2" id="KW-0812">Transmembrane</keyword>
<dbReference type="EMBL" id="KQ965732">
    <property type="protein sequence ID" value="KXS21486.1"/>
    <property type="molecule type" value="Genomic_DNA"/>
</dbReference>
<accession>A0A139AXL7</accession>
<feature type="region of interest" description="Disordered" evidence="1">
    <location>
        <begin position="1"/>
        <end position="61"/>
    </location>
</feature>
<evidence type="ECO:0000256" key="1">
    <source>
        <dbReference type="SAM" id="MobiDB-lite"/>
    </source>
</evidence>
<dbReference type="STRING" id="1344416.A0A139AXL7"/>
<dbReference type="Proteomes" id="UP000070544">
    <property type="component" value="Unassembled WGS sequence"/>
</dbReference>
<feature type="region of interest" description="Disordered" evidence="1">
    <location>
        <begin position="950"/>
        <end position="1037"/>
    </location>
</feature>
<gene>
    <name evidence="3" type="ORF">M427DRAFT_118554</name>
</gene>
<dbReference type="AlphaFoldDB" id="A0A139AXL7"/>
<evidence type="ECO:0000313" key="3">
    <source>
        <dbReference type="EMBL" id="KXS21486.1"/>
    </source>
</evidence>
<dbReference type="PANTHER" id="PTHR16189:SF3">
    <property type="entry name" value="AMINO ACID TRANSPORTER TRANSMEMBRANE DOMAIN-CONTAINING PROTEIN"/>
    <property type="match status" value="1"/>
</dbReference>
<dbReference type="OrthoDB" id="294541at2759"/>
<evidence type="ECO:0000313" key="4">
    <source>
        <dbReference type="Proteomes" id="UP000070544"/>
    </source>
</evidence>
<feature type="region of interest" description="Disordered" evidence="1">
    <location>
        <begin position="653"/>
        <end position="683"/>
    </location>
</feature>
<feature type="compositionally biased region" description="Polar residues" evidence="1">
    <location>
        <begin position="952"/>
        <end position="963"/>
    </location>
</feature>
<feature type="transmembrane region" description="Helical" evidence="2">
    <location>
        <begin position="1214"/>
        <end position="1236"/>
    </location>
</feature>
<feature type="transmembrane region" description="Helical" evidence="2">
    <location>
        <begin position="279"/>
        <end position="304"/>
    </location>
</feature>
<feature type="transmembrane region" description="Helical" evidence="2">
    <location>
        <begin position="118"/>
        <end position="140"/>
    </location>
</feature>
<feature type="compositionally biased region" description="Polar residues" evidence="1">
    <location>
        <begin position="972"/>
        <end position="987"/>
    </location>
</feature>
<feature type="transmembrane region" description="Helical" evidence="2">
    <location>
        <begin position="360"/>
        <end position="383"/>
    </location>
</feature>
<feature type="transmembrane region" description="Helical" evidence="2">
    <location>
        <begin position="176"/>
        <end position="194"/>
    </location>
</feature>
<organism evidence="3 4">
    <name type="scientific">Gonapodya prolifera (strain JEL478)</name>
    <name type="common">Monoblepharis prolifera</name>
    <dbReference type="NCBI Taxonomy" id="1344416"/>
    <lineage>
        <taxon>Eukaryota</taxon>
        <taxon>Fungi</taxon>
        <taxon>Fungi incertae sedis</taxon>
        <taxon>Chytridiomycota</taxon>
        <taxon>Chytridiomycota incertae sedis</taxon>
        <taxon>Monoblepharidomycetes</taxon>
        <taxon>Monoblepharidales</taxon>
        <taxon>Gonapodyaceae</taxon>
        <taxon>Gonapodya</taxon>
    </lineage>
</organism>
<feature type="region of interest" description="Disordered" evidence="1">
    <location>
        <begin position="815"/>
        <end position="847"/>
    </location>
</feature>
<evidence type="ECO:0008006" key="5">
    <source>
        <dbReference type="Google" id="ProtNLM"/>
    </source>
</evidence>
<feature type="region of interest" description="Disordered" evidence="1">
    <location>
        <begin position="696"/>
        <end position="724"/>
    </location>
</feature>
<feature type="transmembrane region" description="Helical" evidence="2">
    <location>
        <begin position="252"/>
        <end position="272"/>
    </location>
</feature>
<protein>
    <recommendedName>
        <fullName evidence="5">Amino acid transporter transmembrane domain-containing protein</fullName>
    </recommendedName>
</protein>
<feature type="transmembrane region" description="Helical" evidence="2">
    <location>
        <begin position="419"/>
        <end position="440"/>
    </location>
</feature>
<feature type="region of interest" description="Disordered" evidence="1">
    <location>
        <begin position="1166"/>
        <end position="1185"/>
    </location>
</feature>
<feature type="compositionally biased region" description="Low complexity" evidence="1">
    <location>
        <begin position="1122"/>
        <end position="1138"/>
    </location>
</feature>
<name>A0A139AXL7_GONPJ</name>
<keyword evidence="2" id="KW-1133">Transmembrane helix</keyword>
<feature type="region of interest" description="Disordered" evidence="1">
    <location>
        <begin position="1090"/>
        <end position="1157"/>
    </location>
</feature>
<keyword evidence="2" id="KW-0472">Membrane</keyword>
<keyword evidence="4" id="KW-1185">Reference proteome</keyword>
<feature type="transmembrane region" description="Helical" evidence="2">
    <location>
        <begin position="324"/>
        <end position="348"/>
    </location>
</feature>
<evidence type="ECO:0000256" key="2">
    <source>
        <dbReference type="SAM" id="Phobius"/>
    </source>
</evidence>